<dbReference type="Proteomes" id="UP000297595">
    <property type="component" value="Unassembled WGS sequence"/>
</dbReference>
<dbReference type="AlphaFoldDB" id="A0A8H2DY59"/>
<comment type="caution">
    <text evidence="2">The sequence shown here is derived from an EMBL/GenBank/DDBJ whole genome shotgun (WGS) entry which is preliminary data.</text>
</comment>
<dbReference type="EMBL" id="SOZJ01000005">
    <property type="protein sequence ID" value="TGJ66039.1"/>
    <property type="molecule type" value="Genomic_DNA"/>
</dbReference>
<evidence type="ECO:0000313" key="2">
    <source>
        <dbReference type="EMBL" id="TGJ66039.1"/>
    </source>
</evidence>
<reference evidence="2 3" key="1">
    <citation type="submission" date="2019-03" db="EMBL/GenBank/DDBJ databases">
        <title>Nematode-trapping fungi genome.</title>
        <authorList>
            <person name="Vidal-Diez De Ulzurrun G."/>
        </authorList>
    </citation>
    <scope>NUCLEOTIDE SEQUENCE [LARGE SCALE GENOMIC DNA]</scope>
    <source>
        <strain evidence="2 3">TWF154</strain>
    </source>
</reference>
<feature type="region of interest" description="Disordered" evidence="1">
    <location>
        <begin position="178"/>
        <end position="213"/>
    </location>
</feature>
<accession>A0A8H2DY59</accession>
<proteinExistence type="predicted"/>
<organism evidence="2 3">
    <name type="scientific">Orbilia oligospora</name>
    <name type="common">Nematode-trapping fungus</name>
    <name type="synonym">Arthrobotrys oligospora</name>
    <dbReference type="NCBI Taxonomy" id="2813651"/>
    <lineage>
        <taxon>Eukaryota</taxon>
        <taxon>Fungi</taxon>
        <taxon>Dikarya</taxon>
        <taxon>Ascomycota</taxon>
        <taxon>Pezizomycotina</taxon>
        <taxon>Orbiliomycetes</taxon>
        <taxon>Orbiliales</taxon>
        <taxon>Orbiliaceae</taxon>
        <taxon>Orbilia</taxon>
    </lineage>
</organism>
<gene>
    <name evidence="2" type="ORF">EYR41_007699</name>
</gene>
<sequence>MEPTTAELMQHILYLHESMKAMYDYQDLVNKRTNARIAVLEGNEKIFFKVCGPIVLASFVDHILTQHGWDGETKDQFVSANCDKLAATYNMTRAHTTAFFSSSRTRNIAAHQCTARTVASFLTKSSNKAGCAIFEKEFGVSCSEYLESGEDQPIGRKIGLAEQPVPSSPLLPFLPSFPSASVPTQTSRASEKKRIAEDEEDEERIGGEKQEETKFSFQASNKKIKKVKWLSL</sequence>
<feature type="compositionally biased region" description="Basic and acidic residues" evidence="1">
    <location>
        <begin position="204"/>
        <end position="213"/>
    </location>
</feature>
<evidence type="ECO:0000256" key="1">
    <source>
        <dbReference type="SAM" id="MobiDB-lite"/>
    </source>
</evidence>
<evidence type="ECO:0000313" key="3">
    <source>
        <dbReference type="Proteomes" id="UP000297595"/>
    </source>
</evidence>
<protein>
    <submittedName>
        <fullName evidence="2">Uncharacterized protein</fullName>
    </submittedName>
</protein>
<name>A0A8H2DY59_ORBOL</name>